<dbReference type="EMBL" id="JAHQCW010000004">
    <property type="protein sequence ID" value="MBU9735646.1"/>
    <property type="molecule type" value="Genomic_DNA"/>
</dbReference>
<dbReference type="Pfam" id="PF25137">
    <property type="entry name" value="ADH_Fe_C"/>
    <property type="match status" value="1"/>
</dbReference>
<comment type="caution">
    <text evidence="4">The sequence shown here is derived from an EMBL/GenBank/DDBJ whole genome shotgun (WGS) entry which is preliminary data.</text>
</comment>
<dbReference type="InterPro" id="IPR001670">
    <property type="entry name" value="ADH_Fe/GldA"/>
</dbReference>
<evidence type="ECO:0000313" key="4">
    <source>
        <dbReference type="EMBL" id="MBU9735646.1"/>
    </source>
</evidence>
<evidence type="ECO:0000313" key="5">
    <source>
        <dbReference type="Proteomes" id="UP000712157"/>
    </source>
</evidence>
<feature type="domain" description="Fe-containing alcohol dehydrogenase-like C-terminal" evidence="3">
    <location>
        <begin position="189"/>
        <end position="389"/>
    </location>
</feature>
<dbReference type="AlphaFoldDB" id="A0A949ND69"/>
<sequence>MRPFNFCIPTEMIYGKGRVNEAGEQVKMRGHKALLLSYDKEVLEQIGIYEQLHQSLNGAGVQTVEHLGVKSNPDVAHAREGIQKVLENGIGVILAVGGGSVIDEGKCIAAGALYDGDVWDLYEGKGELSDALPLVTVCTIPATSSEMNCISVMNNEEKKQKSALSGPEIYPRASILDPELTYGIPIRNTAYSAADIISHLSEAYFTEQERWTPIQDGYCESLMRTVMECMECLLENPKDEEARDTMMWAASISWNEFYRCGLGKTYVPCHILSHPLSGRYDTPHGAAVSIVTTGWMRYMLDKKDERLIGRFAKFARQVFGIRMFPEEFQARLGMKALQEWYHRIGVPASFREGEIPTREVDLLVEAAYRDCLDNGIEDEYNKTALKAMYEYCF</sequence>
<dbReference type="RefSeq" id="WP_158342280.1">
    <property type="nucleotide sequence ID" value="NZ_JAHQCW010000004.1"/>
</dbReference>
<dbReference type="GO" id="GO:0046872">
    <property type="term" value="F:metal ion binding"/>
    <property type="evidence" value="ECO:0007669"/>
    <property type="project" value="InterPro"/>
</dbReference>
<dbReference type="InterPro" id="IPR018211">
    <property type="entry name" value="ADH_Fe_CS"/>
</dbReference>
<dbReference type="GO" id="GO:0008106">
    <property type="term" value="F:alcohol dehydrogenase (NADP+) activity"/>
    <property type="evidence" value="ECO:0007669"/>
    <property type="project" value="TreeGrafter"/>
</dbReference>
<keyword evidence="5" id="KW-1185">Reference proteome</keyword>
<keyword evidence="1" id="KW-0560">Oxidoreductase</keyword>
<evidence type="ECO:0000256" key="1">
    <source>
        <dbReference type="ARBA" id="ARBA00023002"/>
    </source>
</evidence>
<dbReference type="PANTHER" id="PTHR43633:SF1">
    <property type="entry name" value="ALCOHOL DEHYDROGENASE YQHD"/>
    <property type="match status" value="1"/>
</dbReference>
<dbReference type="CDD" id="cd08187">
    <property type="entry name" value="BDH"/>
    <property type="match status" value="1"/>
</dbReference>
<feature type="domain" description="Alcohol dehydrogenase iron-type/glycerol dehydrogenase GldA" evidence="2">
    <location>
        <begin position="9"/>
        <end position="178"/>
    </location>
</feature>
<dbReference type="GO" id="GO:0005829">
    <property type="term" value="C:cytosol"/>
    <property type="evidence" value="ECO:0007669"/>
    <property type="project" value="TreeGrafter"/>
</dbReference>
<dbReference type="InterPro" id="IPR044731">
    <property type="entry name" value="BDH-like"/>
</dbReference>
<name>A0A949ND69_9FIRM</name>
<reference evidence="4" key="1">
    <citation type="submission" date="2021-06" db="EMBL/GenBank/DDBJ databases">
        <title>Description of novel taxa of the family Lachnospiraceae.</title>
        <authorList>
            <person name="Chaplin A.V."/>
            <person name="Sokolova S.R."/>
            <person name="Pikina A.P."/>
            <person name="Korzhanova M."/>
            <person name="Belova V."/>
            <person name="Korostin D."/>
            <person name="Efimov B.A."/>
        </authorList>
    </citation>
    <scope>NUCLEOTIDE SEQUENCE</scope>
    <source>
        <strain evidence="4">ASD5720</strain>
    </source>
</reference>
<dbReference type="Proteomes" id="UP000712157">
    <property type="component" value="Unassembled WGS sequence"/>
</dbReference>
<dbReference type="PROSITE" id="PS00913">
    <property type="entry name" value="ADH_IRON_1"/>
    <property type="match status" value="1"/>
</dbReference>
<dbReference type="SUPFAM" id="SSF56796">
    <property type="entry name" value="Dehydroquinate synthase-like"/>
    <property type="match status" value="1"/>
</dbReference>
<dbReference type="Pfam" id="PF00465">
    <property type="entry name" value="Fe-ADH"/>
    <property type="match status" value="1"/>
</dbReference>
<evidence type="ECO:0000259" key="2">
    <source>
        <dbReference type="Pfam" id="PF00465"/>
    </source>
</evidence>
<gene>
    <name evidence="4" type="ORF">KTH89_03790</name>
</gene>
<dbReference type="FunFam" id="3.40.50.1970:FF:000003">
    <property type="entry name" value="Alcohol dehydrogenase, iron-containing"/>
    <property type="match status" value="1"/>
</dbReference>
<dbReference type="Gene3D" id="3.40.50.1970">
    <property type="match status" value="1"/>
</dbReference>
<protein>
    <submittedName>
        <fullName evidence="4">Iron-containing alcohol dehydrogenase</fullName>
    </submittedName>
</protein>
<dbReference type="Gene3D" id="1.20.1090.10">
    <property type="entry name" value="Dehydroquinate synthase-like - alpha domain"/>
    <property type="match status" value="1"/>
</dbReference>
<dbReference type="PANTHER" id="PTHR43633">
    <property type="entry name" value="ALCOHOL DEHYDROGENASE YQHD"/>
    <property type="match status" value="1"/>
</dbReference>
<organism evidence="4 5">
    <name type="scientific">Diplocloster agilis</name>
    <dbReference type="NCBI Taxonomy" id="2850323"/>
    <lineage>
        <taxon>Bacteria</taxon>
        <taxon>Bacillati</taxon>
        <taxon>Bacillota</taxon>
        <taxon>Clostridia</taxon>
        <taxon>Lachnospirales</taxon>
        <taxon>Lachnospiraceae</taxon>
        <taxon>Diplocloster</taxon>
    </lineage>
</organism>
<proteinExistence type="predicted"/>
<dbReference type="GO" id="GO:1990002">
    <property type="term" value="F:methylglyoxal reductase (NADPH) (acetol producing) activity"/>
    <property type="evidence" value="ECO:0007669"/>
    <property type="project" value="TreeGrafter"/>
</dbReference>
<dbReference type="InterPro" id="IPR056798">
    <property type="entry name" value="ADH_Fe_C"/>
</dbReference>
<dbReference type="GO" id="GO:1990362">
    <property type="term" value="F:butanol dehydrogenase (NAD+) activity"/>
    <property type="evidence" value="ECO:0007669"/>
    <property type="project" value="InterPro"/>
</dbReference>
<accession>A0A949ND69</accession>
<evidence type="ECO:0000259" key="3">
    <source>
        <dbReference type="Pfam" id="PF25137"/>
    </source>
</evidence>